<gene>
    <name evidence="3" type="ORF">H310_06711</name>
</gene>
<dbReference type="AlphaFoldDB" id="A0A024U4B5"/>
<sequence>MPQPPSSRSRRLVAKLGWILLAVNQLHGTADALSSHITCATVSACISVDGTNCTKNCPPCITQAPSGILACVSRVAAECPVTASTACDGVGIFAPNNTIDTSMLEPTNSLPTLPPPIVNNVSSVLTPVPESSAPSTSSITPYLAISAGVSFLVLCIMLVVRHKRATSRQSIASPLGRTPNASDKFMPHAPLSLVTVPTAASQKGPSRAFFGDKTSAEGDPDVLGSSASSVTSFQTASSAGFSHSIFQQQPKHLLSTSSSLSSVSSVFHVAPSPRTHPHAKRVTSTVVEHEVMMDPWDDDPMQHKQRLRDESVVMMVEGDEEDDVFDHDENAMRTTTVMDNGRLFSECSSRFSILSDSNDTKI</sequence>
<name>A0A024U4B5_9STRA</name>
<feature type="signal peptide" evidence="2">
    <location>
        <begin position="1"/>
        <end position="32"/>
    </location>
</feature>
<dbReference type="GeneID" id="20083761"/>
<keyword evidence="1" id="KW-0472">Membrane</keyword>
<keyword evidence="2" id="KW-0732">Signal</keyword>
<evidence type="ECO:0000256" key="2">
    <source>
        <dbReference type="SAM" id="SignalP"/>
    </source>
</evidence>
<proteinExistence type="predicted"/>
<keyword evidence="1" id="KW-0812">Transmembrane</keyword>
<evidence type="ECO:0000256" key="1">
    <source>
        <dbReference type="SAM" id="Phobius"/>
    </source>
</evidence>
<feature type="chain" id="PRO_5001537882" evidence="2">
    <location>
        <begin position="33"/>
        <end position="362"/>
    </location>
</feature>
<organism evidence="3">
    <name type="scientific">Aphanomyces invadans</name>
    <dbReference type="NCBI Taxonomy" id="157072"/>
    <lineage>
        <taxon>Eukaryota</taxon>
        <taxon>Sar</taxon>
        <taxon>Stramenopiles</taxon>
        <taxon>Oomycota</taxon>
        <taxon>Saprolegniomycetes</taxon>
        <taxon>Saprolegniales</taxon>
        <taxon>Verrucalvaceae</taxon>
        <taxon>Aphanomyces</taxon>
    </lineage>
</organism>
<dbReference type="VEuPathDB" id="FungiDB:H310_06711"/>
<dbReference type="OrthoDB" id="77548at2759"/>
<dbReference type="EMBL" id="KI913963">
    <property type="protein sequence ID" value="ETW01094.1"/>
    <property type="molecule type" value="Genomic_DNA"/>
</dbReference>
<accession>A0A024U4B5</accession>
<keyword evidence="1" id="KW-1133">Transmembrane helix</keyword>
<dbReference type="RefSeq" id="XP_008870092.1">
    <property type="nucleotide sequence ID" value="XM_008871870.1"/>
</dbReference>
<protein>
    <submittedName>
        <fullName evidence="3">Uncharacterized protein</fullName>
    </submittedName>
</protein>
<feature type="transmembrane region" description="Helical" evidence="1">
    <location>
        <begin position="139"/>
        <end position="160"/>
    </location>
</feature>
<reference evidence="3" key="1">
    <citation type="submission" date="2013-12" db="EMBL/GenBank/DDBJ databases">
        <title>The Genome Sequence of Aphanomyces invadans NJM9701.</title>
        <authorList>
            <consortium name="The Broad Institute Genomics Platform"/>
            <person name="Russ C."/>
            <person name="Tyler B."/>
            <person name="van West P."/>
            <person name="Dieguez-Uribeondo J."/>
            <person name="Young S.K."/>
            <person name="Zeng Q."/>
            <person name="Gargeya S."/>
            <person name="Fitzgerald M."/>
            <person name="Abouelleil A."/>
            <person name="Alvarado L."/>
            <person name="Chapman S.B."/>
            <person name="Gainer-Dewar J."/>
            <person name="Goldberg J."/>
            <person name="Griggs A."/>
            <person name="Gujja S."/>
            <person name="Hansen M."/>
            <person name="Howarth C."/>
            <person name="Imamovic A."/>
            <person name="Ireland A."/>
            <person name="Larimer J."/>
            <person name="McCowan C."/>
            <person name="Murphy C."/>
            <person name="Pearson M."/>
            <person name="Poon T.W."/>
            <person name="Priest M."/>
            <person name="Roberts A."/>
            <person name="Saif S."/>
            <person name="Shea T."/>
            <person name="Sykes S."/>
            <person name="Wortman J."/>
            <person name="Nusbaum C."/>
            <person name="Birren B."/>
        </authorList>
    </citation>
    <scope>NUCLEOTIDE SEQUENCE [LARGE SCALE GENOMIC DNA]</scope>
    <source>
        <strain evidence="3">NJM9701</strain>
    </source>
</reference>
<evidence type="ECO:0000313" key="3">
    <source>
        <dbReference type="EMBL" id="ETW01094.1"/>
    </source>
</evidence>